<evidence type="ECO:0000313" key="2">
    <source>
        <dbReference type="EMBL" id="MBO0347124.1"/>
    </source>
</evidence>
<reference evidence="2" key="1">
    <citation type="submission" date="2021-03" db="EMBL/GenBank/DDBJ databases">
        <title>Roseibium sp. CAU 1637 isolated from Incheon.</title>
        <authorList>
            <person name="Kim W."/>
        </authorList>
    </citation>
    <scope>NUCLEOTIDE SEQUENCE</scope>
    <source>
        <strain evidence="2">CAU 1637</strain>
    </source>
</reference>
<organism evidence="2 3">
    <name type="scientific">Roseibium limicola</name>
    <dbReference type="NCBI Taxonomy" id="2816037"/>
    <lineage>
        <taxon>Bacteria</taxon>
        <taxon>Pseudomonadati</taxon>
        <taxon>Pseudomonadota</taxon>
        <taxon>Alphaproteobacteria</taxon>
        <taxon>Hyphomicrobiales</taxon>
        <taxon>Stappiaceae</taxon>
        <taxon>Roseibium</taxon>
    </lineage>
</organism>
<dbReference type="PANTHER" id="PTHR39176">
    <property type="entry name" value="PERIPLASMIC PROTEIN-RELATED"/>
    <property type="match status" value="1"/>
</dbReference>
<comment type="caution">
    <text evidence="2">The sequence shown here is derived from an EMBL/GenBank/DDBJ whole genome shotgun (WGS) entry which is preliminary data.</text>
</comment>
<keyword evidence="3" id="KW-1185">Reference proteome</keyword>
<protein>
    <submittedName>
        <fullName evidence="2">DUF1311 domain-containing protein</fullName>
    </submittedName>
</protein>
<name>A0A939JAN6_9HYPH</name>
<dbReference type="PANTHER" id="PTHR39176:SF1">
    <property type="entry name" value="PERIPLASMIC PROTEIN"/>
    <property type="match status" value="1"/>
</dbReference>
<accession>A0A939JAN6</accession>
<dbReference type="InterPro" id="IPR009739">
    <property type="entry name" value="LprI-like_N"/>
</dbReference>
<dbReference type="Pfam" id="PF07007">
    <property type="entry name" value="LprI"/>
    <property type="match status" value="1"/>
</dbReference>
<dbReference type="AlphaFoldDB" id="A0A939JAN6"/>
<evidence type="ECO:0000259" key="1">
    <source>
        <dbReference type="Pfam" id="PF07007"/>
    </source>
</evidence>
<evidence type="ECO:0000313" key="3">
    <source>
        <dbReference type="Proteomes" id="UP000664779"/>
    </source>
</evidence>
<gene>
    <name evidence="2" type="ORF">J0X15_17990</name>
</gene>
<feature type="domain" description="Lysozyme inhibitor LprI-like N-terminal" evidence="1">
    <location>
        <begin position="1"/>
        <end position="93"/>
    </location>
</feature>
<dbReference type="Proteomes" id="UP000664779">
    <property type="component" value="Unassembled WGS sequence"/>
</dbReference>
<proteinExistence type="predicted"/>
<sequence length="102" mass="10977">MTYCAGEAFKQADAELNQVYSEAMRAMQSLDEGLTGSGLEGAADALREAQRAWVPFRDKACISQGFMARGGSMEPMLVVGCKATLTQQRIEDLKNLAEGLGN</sequence>
<dbReference type="EMBL" id="JAFLNF010000009">
    <property type="protein sequence ID" value="MBO0347124.1"/>
    <property type="molecule type" value="Genomic_DNA"/>
</dbReference>
<dbReference type="Gene3D" id="1.20.1270.180">
    <property type="match status" value="1"/>
</dbReference>